<dbReference type="InterPro" id="IPR016156">
    <property type="entry name" value="FAD/NAD-linked_Rdtase_dimer_sf"/>
</dbReference>
<feature type="active site" description="Proton acceptor" evidence="6">
    <location>
        <position position="439"/>
    </location>
</feature>
<feature type="binding site" evidence="7">
    <location>
        <begin position="179"/>
        <end position="186"/>
    </location>
    <ligand>
        <name>NAD(+)</name>
        <dbReference type="ChEBI" id="CHEBI:57540"/>
    </ligand>
</feature>
<dbReference type="OrthoDB" id="9800167at2"/>
<feature type="domain" description="Pyridine nucleotide-disulphide oxidoreductase dimerisation" evidence="8">
    <location>
        <begin position="341"/>
        <end position="447"/>
    </location>
</feature>
<dbReference type="Pfam" id="PF02852">
    <property type="entry name" value="Pyr_redox_dim"/>
    <property type="match status" value="1"/>
</dbReference>
<dbReference type="EMBL" id="CP035108">
    <property type="protein sequence ID" value="QAR33261.1"/>
    <property type="molecule type" value="Genomic_DNA"/>
</dbReference>
<feature type="binding site" evidence="7">
    <location>
        <position position="202"/>
    </location>
    <ligand>
        <name>NAD(+)</name>
        <dbReference type="ChEBI" id="CHEBI:57540"/>
    </ligand>
</feature>
<feature type="binding site" evidence="7">
    <location>
        <position position="116"/>
    </location>
    <ligand>
        <name>FAD</name>
        <dbReference type="ChEBI" id="CHEBI:57692"/>
    </ligand>
</feature>
<dbReference type="Gene3D" id="3.50.50.60">
    <property type="entry name" value="FAD/NAD(P)-binding domain"/>
    <property type="match status" value="2"/>
</dbReference>
<gene>
    <name evidence="10" type="ORF">EP073_07555</name>
</gene>
<feature type="binding site" evidence="7">
    <location>
        <begin position="144"/>
        <end position="146"/>
    </location>
    <ligand>
        <name>FAD</name>
        <dbReference type="ChEBI" id="CHEBI:57692"/>
    </ligand>
</feature>
<dbReference type="GO" id="GO:0050660">
    <property type="term" value="F:flavin adenine dinucleotide binding"/>
    <property type="evidence" value="ECO:0007669"/>
    <property type="project" value="TreeGrafter"/>
</dbReference>
<dbReference type="InterPro" id="IPR004099">
    <property type="entry name" value="Pyr_nucl-diS_OxRdtase_dimer"/>
</dbReference>
<evidence type="ECO:0000313" key="10">
    <source>
        <dbReference type="EMBL" id="QAR33261.1"/>
    </source>
</evidence>
<accession>A0A3R5Y711</accession>
<dbReference type="FunFam" id="3.30.390.30:FF:000001">
    <property type="entry name" value="Dihydrolipoyl dehydrogenase"/>
    <property type="match status" value="1"/>
</dbReference>
<dbReference type="SUPFAM" id="SSF55424">
    <property type="entry name" value="FAD/NAD-linked reductases, dimerisation (C-terminal) domain"/>
    <property type="match status" value="1"/>
</dbReference>
<dbReference type="Pfam" id="PF07992">
    <property type="entry name" value="Pyr_redox_2"/>
    <property type="match status" value="1"/>
</dbReference>
<dbReference type="SUPFAM" id="SSF51905">
    <property type="entry name" value="FAD/NAD(P)-binding domain"/>
    <property type="match status" value="1"/>
</dbReference>
<proteinExistence type="inferred from homology"/>
<keyword evidence="7" id="KW-0547">Nucleotide-binding</keyword>
<dbReference type="GO" id="GO:0004148">
    <property type="term" value="F:dihydrolipoyl dehydrogenase (NADH) activity"/>
    <property type="evidence" value="ECO:0007669"/>
    <property type="project" value="TreeGrafter"/>
</dbReference>
<keyword evidence="2" id="KW-0285">Flavoprotein</keyword>
<dbReference type="PRINTS" id="PR00411">
    <property type="entry name" value="PNDRDTASEI"/>
</dbReference>
<keyword evidence="3 7" id="KW-0274">FAD</keyword>
<dbReference type="PANTHER" id="PTHR22912:SF151">
    <property type="entry name" value="DIHYDROLIPOYL DEHYDROGENASE, MITOCHONDRIAL"/>
    <property type="match status" value="1"/>
</dbReference>
<sequence>MENNKHVLILGAGPAGLNAAKLLATEGFRVTIVDKEIGGNYCRSGSVISNSLLYQSKIFANCTEKLQTLVSGDECSSVSFDFKKSRKLTEQSVMRIRKALTEDIENLNINFVYGFGKFASESSVAVTSVEGNVEIKFDYCIIATGSSDINPGLSSSVKLLTVSSISDLEKVPSKITILGGGFVGCEFATVFRRLGSAVTIVETKDEILRDMDQQIVKKLEEKFKKSGIEVLKNTKVEKAEKVGSKYILFLSGGVKLETEEVFVAVGRKASICGLDLDKAGIKLEANGNLKLNKKMRTTNANVYAVGDASGGNMLVSWAYTTSEIASDAVIGNKTAKPWETMPKVLYLDPELAKVGFTEDELKDYAGEYACIKYNISDLEKTLISGAQKGYMKVVYDKDTRKILGCHVIGDGAGQICSMFSLLIQSGITIDKISDYVFNHPTYAEVLNDIASKVKQ</sequence>
<reference evidence="10 11" key="1">
    <citation type="submission" date="2019-01" db="EMBL/GenBank/DDBJ databases">
        <title>Geovibrio thiophilus DSM 11263, complete genome.</title>
        <authorList>
            <person name="Spring S."/>
            <person name="Bunk B."/>
            <person name="Sproer C."/>
        </authorList>
    </citation>
    <scope>NUCLEOTIDE SEQUENCE [LARGE SCALE GENOMIC DNA]</scope>
    <source>
        <strain evidence="10 11">DSM 11263</strain>
    </source>
</reference>
<feature type="binding site" evidence="7">
    <location>
        <position position="307"/>
    </location>
    <ligand>
        <name>FAD</name>
        <dbReference type="ChEBI" id="CHEBI:57692"/>
    </ligand>
</feature>
<organism evidence="10 11">
    <name type="scientific">Geovibrio thiophilus</name>
    <dbReference type="NCBI Taxonomy" id="139438"/>
    <lineage>
        <taxon>Bacteria</taxon>
        <taxon>Pseudomonadati</taxon>
        <taxon>Deferribacterota</taxon>
        <taxon>Deferribacteres</taxon>
        <taxon>Deferribacterales</taxon>
        <taxon>Geovibrionaceae</taxon>
        <taxon>Geovibrio</taxon>
    </lineage>
</organism>
<evidence type="ECO:0000256" key="6">
    <source>
        <dbReference type="PIRSR" id="PIRSR000350-2"/>
    </source>
</evidence>
<dbReference type="PIRSF" id="PIRSF000350">
    <property type="entry name" value="Mercury_reductase_MerA"/>
    <property type="match status" value="1"/>
</dbReference>
<evidence type="ECO:0000256" key="4">
    <source>
        <dbReference type="ARBA" id="ARBA00023002"/>
    </source>
</evidence>
<evidence type="ECO:0000256" key="3">
    <source>
        <dbReference type="ARBA" id="ARBA00022827"/>
    </source>
</evidence>
<dbReference type="PANTHER" id="PTHR22912">
    <property type="entry name" value="DISULFIDE OXIDOREDUCTASE"/>
    <property type="match status" value="1"/>
</dbReference>
<evidence type="ECO:0000256" key="1">
    <source>
        <dbReference type="ARBA" id="ARBA00007532"/>
    </source>
</evidence>
<dbReference type="KEGG" id="gtl:EP073_07555"/>
<dbReference type="Gene3D" id="3.30.390.30">
    <property type="match status" value="1"/>
</dbReference>
<dbReference type="GO" id="GO:0006103">
    <property type="term" value="P:2-oxoglutarate metabolic process"/>
    <property type="evidence" value="ECO:0007669"/>
    <property type="project" value="TreeGrafter"/>
</dbReference>
<dbReference type="InterPro" id="IPR023753">
    <property type="entry name" value="FAD/NAD-binding_dom"/>
</dbReference>
<name>A0A3R5Y711_9BACT</name>
<comment type="similarity">
    <text evidence="1">Belongs to the class-I pyridine nucleotide-disulfide oxidoreductase family.</text>
</comment>
<evidence type="ECO:0000259" key="9">
    <source>
        <dbReference type="Pfam" id="PF07992"/>
    </source>
</evidence>
<dbReference type="InterPro" id="IPR001100">
    <property type="entry name" value="Pyr_nuc-diS_OxRdtase"/>
</dbReference>
<dbReference type="InterPro" id="IPR050151">
    <property type="entry name" value="Class-I_Pyr_Nuc-Dis_Oxidored"/>
</dbReference>
<evidence type="ECO:0000256" key="5">
    <source>
        <dbReference type="ARBA" id="ARBA00023027"/>
    </source>
</evidence>
<dbReference type="AlphaFoldDB" id="A0A3R5Y711"/>
<dbReference type="PRINTS" id="PR00368">
    <property type="entry name" value="FADPNR"/>
</dbReference>
<protein>
    <submittedName>
        <fullName evidence="10">NAD(P)/FAD-dependent oxidoreductase</fullName>
    </submittedName>
</protein>
<evidence type="ECO:0000256" key="7">
    <source>
        <dbReference type="PIRSR" id="PIRSR000350-3"/>
    </source>
</evidence>
<keyword evidence="4" id="KW-0560">Oxidoreductase</keyword>
<evidence type="ECO:0000259" key="8">
    <source>
        <dbReference type="Pfam" id="PF02852"/>
    </source>
</evidence>
<comment type="cofactor">
    <cofactor evidence="7">
        <name>FAD</name>
        <dbReference type="ChEBI" id="CHEBI:57692"/>
    </cofactor>
    <text evidence="7">Binds 1 FAD per subunit.</text>
</comment>
<evidence type="ECO:0000256" key="2">
    <source>
        <dbReference type="ARBA" id="ARBA00022630"/>
    </source>
</evidence>
<keyword evidence="5 7" id="KW-0520">NAD</keyword>
<feature type="binding site" evidence="7">
    <location>
        <position position="266"/>
    </location>
    <ligand>
        <name>NAD(+)</name>
        <dbReference type="ChEBI" id="CHEBI:57540"/>
    </ligand>
</feature>
<feature type="domain" description="FAD/NAD(P)-binding" evidence="9">
    <location>
        <begin position="6"/>
        <end position="318"/>
    </location>
</feature>
<dbReference type="Proteomes" id="UP000287502">
    <property type="component" value="Chromosome"/>
</dbReference>
<evidence type="ECO:0000313" key="11">
    <source>
        <dbReference type="Proteomes" id="UP000287502"/>
    </source>
</evidence>
<keyword evidence="11" id="KW-1185">Reference proteome</keyword>
<dbReference type="InterPro" id="IPR036188">
    <property type="entry name" value="FAD/NAD-bd_sf"/>
</dbReference>